<dbReference type="Pfam" id="PF00300">
    <property type="entry name" value="His_Phos_1"/>
    <property type="match status" value="1"/>
</dbReference>
<dbReference type="CDD" id="cd07067">
    <property type="entry name" value="HP_PGM_like"/>
    <property type="match status" value="1"/>
</dbReference>
<keyword evidence="3" id="KW-1185">Reference proteome</keyword>
<reference evidence="2" key="1">
    <citation type="submission" date="2012-09" db="EMBL/GenBank/DDBJ databases">
        <title>Genome Sequence of alkane-degrading Bacterium Alcanivorax balearicus MACL04.</title>
        <authorList>
            <person name="Lai Q."/>
            <person name="Shao Z."/>
        </authorList>
    </citation>
    <scope>NUCLEOTIDE SEQUENCE</scope>
    <source>
        <strain evidence="2">MACL04</strain>
    </source>
</reference>
<organism evidence="2 3">
    <name type="scientific">Alloalcanivorax balearicus MACL04</name>
    <dbReference type="NCBI Taxonomy" id="1177182"/>
    <lineage>
        <taxon>Bacteria</taxon>
        <taxon>Pseudomonadati</taxon>
        <taxon>Pseudomonadota</taxon>
        <taxon>Gammaproteobacteria</taxon>
        <taxon>Oceanospirillales</taxon>
        <taxon>Alcanivoracaceae</taxon>
        <taxon>Alloalcanivorax</taxon>
    </lineage>
</organism>
<dbReference type="PANTHER" id="PTHR20935">
    <property type="entry name" value="PHOSPHOGLYCERATE MUTASE-RELATED"/>
    <property type="match status" value="1"/>
</dbReference>
<dbReference type="EMBL" id="ARXS01000007">
    <property type="protein sequence ID" value="MCU5782326.1"/>
    <property type="molecule type" value="Genomic_DNA"/>
</dbReference>
<proteinExistence type="predicted"/>
<dbReference type="Gene3D" id="3.40.50.1240">
    <property type="entry name" value="Phosphoglycerate mutase-like"/>
    <property type="match status" value="1"/>
</dbReference>
<dbReference type="InterPro" id="IPR029033">
    <property type="entry name" value="His_PPase_superfam"/>
</dbReference>
<accession>A0ABT2QXS2</accession>
<gene>
    <name evidence="2" type="ORF">MA04_01626</name>
</gene>
<dbReference type="InterPro" id="IPR051021">
    <property type="entry name" value="Mito_Ser/Thr_phosphatase"/>
</dbReference>
<evidence type="ECO:0000313" key="2">
    <source>
        <dbReference type="EMBL" id="MCU5782326.1"/>
    </source>
</evidence>
<comment type="caution">
    <text evidence="2">The sequence shown here is derived from an EMBL/GenBank/DDBJ whole genome shotgun (WGS) entry which is preliminary data.</text>
</comment>
<dbReference type="SMART" id="SM00855">
    <property type="entry name" value="PGAM"/>
    <property type="match status" value="1"/>
</dbReference>
<dbReference type="RefSeq" id="WP_163125472.1">
    <property type="nucleotide sequence ID" value="NZ_ARXS01000007.1"/>
</dbReference>
<evidence type="ECO:0000313" key="3">
    <source>
        <dbReference type="Proteomes" id="UP001064106"/>
    </source>
</evidence>
<dbReference type="InterPro" id="IPR013078">
    <property type="entry name" value="His_Pase_superF_clade-1"/>
</dbReference>
<dbReference type="Proteomes" id="UP001064106">
    <property type="component" value="Unassembled WGS sequence"/>
</dbReference>
<name>A0ABT2QXS2_9GAMM</name>
<protein>
    <submittedName>
        <fullName evidence="2">Phosphoglycerate mutase</fullName>
    </submittedName>
</protein>
<evidence type="ECO:0000256" key="1">
    <source>
        <dbReference type="ARBA" id="ARBA00022801"/>
    </source>
</evidence>
<dbReference type="PANTHER" id="PTHR20935:SF0">
    <property type="entry name" value="SERINE_THREONINE-PROTEIN PHOSPHATASE PGAM5, MITOCHONDRIAL"/>
    <property type="match status" value="1"/>
</dbReference>
<keyword evidence="1" id="KW-0378">Hydrolase</keyword>
<dbReference type="SUPFAM" id="SSF53254">
    <property type="entry name" value="Phosphoglycerate mutase-like"/>
    <property type="match status" value="1"/>
</dbReference>
<sequence>MGRIFMVRHGQASLLDGDYDKLSELGVAQAGETGLALQRRGISPDIIVSGNLKRQSETARYAAVAAQWSTSLEKDGDFDEYRHEDMFVPAFPQFSSHASLAEHVSKQEHPRREFQRLFEQAFVSWVAGHGRGEGTRWTDFRSRVLQAALRVAKRLGAGQSAMVVTSGGVIAAITQTLLDLPDEHVLRLHNPIYNASVTRLISKGEQLIFSGFNDVTHLEVLGRDWVTYR</sequence>